<evidence type="ECO:0000313" key="1">
    <source>
        <dbReference type="EMBL" id="JAH26581.1"/>
    </source>
</evidence>
<proteinExistence type="predicted"/>
<organism evidence="1">
    <name type="scientific">Anguilla anguilla</name>
    <name type="common">European freshwater eel</name>
    <name type="synonym">Muraena anguilla</name>
    <dbReference type="NCBI Taxonomy" id="7936"/>
    <lineage>
        <taxon>Eukaryota</taxon>
        <taxon>Metazoa</taxon>
        <taxon>Chordata</taxon>
        <taxon>Craniata</taxon>
        <taxon>Vertebrata</taxon>
        <taxon>Euteleostomi</taxon>
        <taxon>Actinopterygii</taxon>
        <taxon>Neopterygii</taxon>
        <taxon>Teleostei</taxon>
        <taxon>Anguilliformes</taxon>
        <taxon>Anguillidae</taxon>
        <taxon>Anguilla</taxon>
    </lineage>
</organism>
<reference evidence="1" key="1">
    <citation type="submission" date="2014-11" db="EMBL/GenBank/DDBJ databases">
        <authorList>
            <person name="Amaro Gonzalez C."/>
        </authorList>
    </citation>
    <scope>NUCLEOTIDE SEQUENCE</scope>
</reference>
<reference evidence="1" key="2">
    <citation type="journal article" date="2015" name="Fish Shellfish Immunol.">
        <title>Early steps in the European eel (Anguilla anguilla)-Vibrio vulnificus interaction in the gills: Role of the RtxA13 toxin.</title>
        <authorList>
            <person name="Callol A."/>
            <person name="Pajuelo D."/>
            <person name="Ebbesson L."/>
            <person name="Teles M."/>
            <person name="MacKenzie S."/>
            <person name="Amaro C."/>
        </authorList>
    </citation>
    <scope>NUCLEOTIDE SEQUENCE</scope>
</reference>
<accession>A0A0E9RBQ4</accession>
<dbReference type="EMBL" id="GBXM01081996">
    <property type="protein sequence ID" value="JAH26581.1"/>
    <property type="molecule type" value="Transcribed_RNA"/>
</dbReference>
<name>A0A0E9RBQ4_ANGAN</name>
<sequence>MFTFVFDVKTKSKVLSLASFETTGSTSRSGHCKMRRM</sequence>
<protein>
    <submittedName>
        <fullName evidence="1">Uncharacterized protein</fullName>
    </submittedName>
</protein>
<dbReference type="AlphaFoldDB" id="A0A0E9RBQ4"/>